<evidence type="ECO:0000313" key="4">
    <source>
        <dbReference type="Proteomes" id="UP001153709"/>
    </source>
</evidence>
<dbReference type="PANTHER" id="PTHR37162:SF1">
    <property type="entry name" value="BED-TYPE DOMAIN-CONTAINING PROTEIN"/>
    <property type="match status" value="1"/>
</dbReference>
<evidence type="ECO:0000313" key="3">
    <source>
        <dbReference type="EMBL" id="CAG9837716.1"/>
    </source>
</evidence>
<protein>
    <recommendedName>
        <fullName evidence="2">MULE transposase domain-containing protein</fullName>
    </recommendedName>
</protein>
<feature type="region of interest" description="Disordered" evidence="1">
    <location>
        <begin position="1"/>
        <end position="49"/>
    </location>
</feature>
<evidence type="ECO:0000259" key="2">
    <source>
        <dbReference type="Pfam" id="PF10551"/>
    </source>
</evidence>
<accession>A0A9N9XIG6</accession>
<proteinExistence type="predicted"/>
<feature type="compositionally biased region" description="Basic and acidic residues" evidence="1">
    <location>
        <begin position="13"/>
        <end position="22"/>
    </location>
</feature>
<evidence type="ECO:0000256" key="1">
    <source>
        <dbReference type="SAM" id="MobiDB-lite"/>
    </source>
</evidence>
<dbReference type="OrthoDB" id="6782434at2759"/>
<sequence>MDKWLSSFKSKHKETDKNKQKDSPAPIDIEKPGCSYQNEGSPIYPAPTHSHIMSDNGDTNNMNDPTTSAKKKIKMEKASKYEKKKTFNSSWKSVPEFMNWLEKSTKQPSSEGNEYAYCKVCDCDIVAHKSVLLKHSTSDRHKLNWTKVTSNIKLTELYKPNADDLAVKTAELKLCALLASNNLPFLLVDTLTPLIQNIFPDSKIAKQLHLKRTKATSIICNNLGNNFLEELYIKLREPGCFFSLVMDETTDISIKKQCAFTTIIYENNSTKTQFFDLVEAQGSTANDLYGILKNCLTSKNIPLTNFVGFSSDTTNVMVGEFNSVFSKLKEEFPHIICIRCSCHMAHLATSKACLKLPRHVEDLLRNIGSHFNRSALRRHKFIEFQNFFQVKIHKILSPAITRWLSIKECVDRVLEQYEPLRAYLTEYVFEDPSITTETMLETMSNLFTPVYLEFMSYSLGLMTDFNLLFQSEKPLLCKVKPQTETLLRTLCSNFIKMSVIKRTNDIFILNHENPTNFELDNEWRRHALLDFEKLNLNSDDCEQYWSQIFNLKNDANAFLFPNLKKTLQLLFVLPFSNASVERSCIAKFVKIHVGHKSKLTHMTLTKHEKEEIAKKIAQKIPFNNILDDIRDSVIDLNLKRIHLTTKKDLFNIEHSYQLAHPPTWHKNDAISIEAWVNSMKEQGECVLFYKPQGVYYKDYPQLKNDDFVLVIMTPSQVELLKKFGGNIICLDGTHGTNSYDFELHTIMVVDEIREGFPCGFLISNRSDHEVLVLFFSEIMKQTGIIKCKAFMSDMAEAYFNAWLQTMGAPDKRLYCTWHVDKAWRKNINSKIISKKTRALVYKQLRVLLQERDEKAFERMIIKFLHDQSQNSDMSEFFQYFKQYSKNPQVWACCYRKHIGINTNMRLERLHRALKYEYLNGKKVKRLDKSILAIMRLVRDKLFQKIISEHKGKLCTTISNIRVKHNESDKIDGNLIIRTDDTFTVPSMSSTEVYYIHRDVESCMCTLKCEDCGICVHQFYCTCMDSSIKFNMCKHIHAVAQLLNRVDTSQETNLNPEEDNNLIIENNAAPEVATILNELSKKQVASEETNLKKRQDILIEKLTTLIRSTESIEELESLETITSSMTPTMAAVRDSLKNDKTLVVKSVSKGNIVPQRRLFSTKKKKNKTSVILPQQKENNEIAMNLLI</sequence>
<dbReference type="EMBL" id="OU898282">
    <property type="protein sequence ID" value="CAG9837716.1"/>
    <property type="molecule type" value="Genomic_DNA"/>
</dbReference>
<feature type="domain" description="MULE transposase" evidence="2">
    <location>
        <begin position="727"/>
        <end position="820"/>
    </location>
</feature>
<dbReference type="Pfam" id="PF10551">
    <property type="entry name" value="MULE"/>
    <property type="match status" value="1"/>
</dbReference>
<dbReference type="AlphaFoldDB" id="A0A9N9XIG6"/>
<organism evidence="3 4">
    <name type="scientific">Diabrotica balteata</name>
    <name type="common">Banded cucumber beetle</name>
    <dbReference type="NCBI Taxonomy" id="107213"/>
    <lineage>
        <taxon>Eukaryota</taxon>
        <taxon>Metazoa</taxon>
        <taxon>Ecdysozoa</taxon>
        <taxon>Arthropoda</taxon>
        <taxon>Hexapoda</taxon>
        <taxon>Insecta</taxon>
        <taxon>Pterygota</taxon>
        <taxon>Neoptera</taxon>
        <taxon>Endopterygota</taxon>
        <taxon>Coleoptera</taxon>
        <taxon>Polyphaga</taxon>
        <taxon>Cucujiformia</taxon>
        <taxon>Chrysomeloidea</taxon>
        <taxon>Chrysomelidae</taxon>
        <taxon>Galerucinae</taxon>
        <taxon>Diabroticina</taxon>
        <taxon>Diabroticites</taxon>
        <taxon>Diabrotica</taxon>
    </lineage>
</organism>
<dbReference type="InterPro" id="IPR018289">
    <property type="entry name" value="MULE_transposase_dom"/>
</dbReference>
<keyword evidence="4" id="KW-1185">Reference proteome</keyword>
<dbReference type="SUPFAM" id="SSF53098">
    <property type="entry name" value="Ribonuclease H-like"/>
    <property type="match status" value="1"/>
</dbReference>
<dbReference type="PANTHER" id="PTHR37162">
    <property type="entry name" value="HAT FAMILY DIMERISATION DOMAINCONTAINING PROTEIN-RELATED"/>
    <property type="match status" value="1"/>
</dbReference>
<dbReference type="Proteomes" id="UP001153709">
    <property type="component" value="Chromosome 7"/>
</dbReference>
<reference evidence="3" key="1">
    <citation type="submission" date="2022-01" db="EMBL/GenBank/DDBJ databases">
        <authorList>
            <person name="King R."/>
        </authorList>
    </citation>
    <scope>NUCLEOTIDE SEQUENCE</scope>
</reference>
<gene>
    <name evidence="3" type="ORF">DIABBA_LOCUS10676</name>
</gene>
<dbReference type="InterPro" id="IPR012337">
    <property type="entry name" value="RNaseH-like_sf"/>
</dbReference>
<name>A0A9N9XIG6_DIABA</name>